<gene>
    <name evidence="2" type="ORF">rCG_23032</name>
    <name evidence="1" type="ORF">rCG_56792</name>
</gene>
<organism evidence="2 3">
    <name type="scientific">Rattus norvegicus</name>
    <name type="common">Rat</name>
    <dbReference type="NCBI Taxonomy" id="10116"/>
    <lineage>
        <taxon>Eukaryota</taxon>
        <taxon>Metazoa</taxon>
        <taxon>Chordata</taxon>
        <taxon>Craniata</taxon>
        <taxon>Vertebrata</taxon>
        <taxon>Euteleostomi</taxon>
        <taxon>Mammalia</taxon>
        <taxon>Eutheria</taxon>
        <taxon>Euarchontoglires</taxon>
        <taxon>Glires</taxon>
        <taxon>Rodentia</taxon>
        <taxon>Myomorpha</taxon>
        <taxon>Muroidea</taxon>
        <taxon>Muridae</taxon>
        <taxon>Murinae</taxon>
        <taxon>Rattus</taxon>
    </lineage>
</organism>
<dbReference type="AlphaFoldDB" id="A6KUH8"/>
<reference evidence="2" key="3">
    <citation type="submission" date="2005-07" db="EMBL/GenBank/DDBJ databases">
        <authorList>
            <person name="Mural R.J."/>
            <person name="Li P.W."/>
            <person name="Adams M.D."/>
            <person name="Amanatides P.G."/>
            <person name="Baden-Tillson H."/>
            <person name="Barnstead M."/>
            <person name="Chin S.H."/>
            <person name="Dew I."/>
            <person name="Evans C.A."/>
            <person name="Ferriera S."/>
            <person name="Flanigan M."/>
            <person name="Fosler C."/>
            <person name="Glodek A."/>
            <person name="Gu Z."/>
            <person name="Holt R.A."/>
            <person name="Jennings D."/>
            <person name="Kraft C.L."/>
            <person name="Lu F."/>
            <person name="Nguyen T."/>
            <person name="Nusskern D.R."/>
            <person name="Pfannkoch C.M."/>
            <person name="Sitter C."/>
            <person name="Sutton G.G."/>
            <person name="Venter J.C."/>
            <person name="Wang Z."/>
            <person name="Woodage T."/>
            <person name="Zheng X.H."/>
            <person name="Zhong F."/>
        </authorList>
    </citation>
    <scope>NUCLEOTIDE SEQUENCE</scope>
    <source>
        <strain evidence="2">BN</strain>
    </source>
</reference>
<accession>A6KUH8</accession>
<dbReference type="EMBL" id="CH474183">
    <property type="protein sequence ID" value="EDL86644.1"/>
    <property type="molecule type" value="Genomic_DNA"/>
</dbReference>
<dbReference type="Proteomes" id="UP000234681">
    <property type="component" value="Unassembled WGS sequence"/>
</dbReference>
<proteinExistence type="predicted"/>
<evidence type="ECO:0000313" key="3">
    <source>
        <dbReference type="Proteomes" id="UP000234681"/>
    </source>
</evidence>
<evidence type="ECO:0000313" key="2">
    <source>
        <dbReference type="EMBL" id="EDL86644.1"/>
    </source>
</evidence>
<protein>
    <submittedName>
        <fullName evidence="2">RCG23032</fullName>
    </submittedName>
    <submittedName>
        <fullName evidence="1">RCG56792</fullName>
    </submittedName>
</protein>
<sequence>MDVAGSWEARDCSELSCVTLGKSPNLSVLQSPSCKWE</sequence>
<evidence type="ECO:0000313" key="1">
    <source>
        <dbReference type="EMBL" id="EDL82821.1"/>
    </source>
</evidence>
<reference evidence="2" key="1">
    <citation type="journal article" date="2005" name="Genome Res.">
        <title>Gene and alternative splicing annotation with AIR.</title>
        <authorList>
            <person name="Florea L."/>
            <person name="Di Francesco V."/>
            <person name="Miller J."/>
            <person name="Turner R."/>
            <person name="Yao A."/>
            <person name="Harris M."/>
            <person name="Walenz B."/>
            <person name="Mobarry C."/>
            <person name="Merkulov G.V."/>
            <person name="Charlab R."/>
            <person name="Dew I."/>
            <person name="Deng Z."/>
            <person name="Istrail S."/>
            <person name="Li P."/>
            <person name="Sutton G."/>
        </authorList>
    </citation>
    <scope>NUCLEOTIDE SEQUENCE</scope>
    <source>
        <strain evidence="2">BN</strain>
    </source>
</reference>
<name>A6KUH8_RAT</name>
<dbReference type="EMBL" id="CH474187">
    <property type="protein sequence ID" value="EDL82821.1"/>
    <property type="molecule type" value="Genomic_DNA"/>
</dbReference>
<reference evidence="3" key="2">
    <citation type="submission" date="2005-06" db="EMBL/GenBank/DDBJ databases">
        <authorList>
            <person name="Mural R.J."/>
            <person name="Li P.W."/>
            <person name="Adams M.D."/>
            <person name="Amanatides P.G."/>
            <person name="Baden-Tillson H."/>
            <person name="Barnstead M."/>
            <person name="Chin S.H."/>
            <person name="Dew I."/>
            <person name="Evans C.A."/>
            <person name="Ferriera S."/>
            <person name="Flanigan M."/>
            <person name="Fosler C."/>
            <person name="Glodek A."/>
            <person name="Gu Z."/>
            <person name="Holt R.A."/>
            <person name="Jennings D."/>
            <person name="Kraft C.L."/>
            <person name="Lu F."/>
            <person name="Nguyen T."/>
            <person name="Nusskern D.R."/>
            <person name="Pfannkoch C.M."/>
            <person name="Sitter C."/>
            <person name="Sutton G.G."/>
            <person name="Venter J.C."/>
            <person name="Wang Z."/>
            <person name="Woodage T."/>
            <person name="Zheng X.H."/>
            <person name="Zhong F."/>
        </authorList>
    </citation>
    <scope>NUCLEOTIDE SEQUENCE [LARGE SCALE GENOMIC DNA]</scope>
    <source>
        <strain evidence="1">BN</strain>
        <strain evidence="3">BN, Sprague-Dawley</strain>
    </source>
</reference>